<gene>
    <name evidence="1" type="ORF">BpHYR1_049084</name>
</gene>
<keyword evidence="2" id="KW-1185">Reference proteome</keyword>
<name>A0A3M7Q2Q9_BRAPC</name>
<evidence type="ECO:0000313" key="1">
    <source>
        <dbReference type="EMBL" id="RNA05295.1"/>
    </source>
</evidence>
<dbReference type="Proteomes" id="UP000276133">
    <property type="component" value="Unassembled WGS sequence"/>
</dbReference>
<sequence>MEIVKSLTDFIFTSDRDPYITNINNCKIIPNKIQEGRLNIIDIGSSDIKPTFYGRKLKF</sequence>
<reference evidence="1 2" key="1">
    <citation type="journal article" date="2018" name="Sci. Rep.">
        <title>Genomic signatures of local adaptation to the degree of environmental predictability in rotifers.</title>
        <authorList>
            <person name="Franch-Gras L."/>
            <person name="Hahn C."/>
            <person name="Garcia-Roger E.M."/>
            <person name="Carmona M.J."/>
            <person name="Serra M."/>
            <person name="Gomez A."/>
        </authorList>
    </citation>
    <scope>NUCLEOTIDE SEQUENCE [LARGE SCALE GENOMIC DNA]</scope>
    <source>
        <strain evidence="1">HYR1</strain>
    </source>
</reference>
<comment type="caution">
    <text evidence="1">The sequence shown here is derived from an EMBL/GenBank/DDBJ whole genome shotgun (WGS) entry which is preliminary data.</text>
</comment>
<accession>A0A3M7Q2Q9</accession>
<dbReference type="AlphaFoldDB" id="A0A3M7Q2Q9"/>
<protein>
    <submittedName>
        <fullName evidence="1">Uncharacterized protein</fullName>
    </submittedName>
</protein>
<evidence type="ECO:0000313" key="2">
    <source>
        <dbReference type="Proteomes" id="UP000276133"/>
    </source>
</evidence>
<organism evidence="1 2">
    <name type="scientific">Brachionus plicatilis</name>
    <name type="common">Marine rotifer</name>
    <name type="synonym">Brachionus muelleri</name>
    <dbReference type="NCBI Taxonomy" id="10195"/>
    <lineage>
        <taxon>Eukaryota</taxon>
        <taxon>Metazoa</taxon>
        <taxon>Spiralia</taxon>
        <taxon>Gnathifera</taxon>
        <taxon>Rotifera</taxon>
        <taxon>Eurotatoria</taxon>
        <taxon>Monogononta</taxon>
        <taxon>Pseudotrocha</taxon>
        <taxon>Ploima</taxon>
        <taxon>Brachionidae</taxon>
        <taxon>Brachionus</taxon>
    </lineage>
</organism>
<dbReference type="EMBL" id="REGN01007785">
    <property type="protein sequence ID" value="RNA05295.1"/>
    <property type="molecule type" value="Genomic_DNA"/>
</dbReference>
<proteinExistence type="predicted"/>